<accession>E1QP88</accession>
<keyword evidence="2" id="KW-1185">Reference proteome</keyword>
<dbReference type="Pfam" id="PF05942">
    <property type="entry name" value="PaREP1"/>
    <property type="match status" value="1"/>
</dbReference>
<dbReference type="AlphaFoldDB" id="E1QP88"/>
<sequence>MSTVVVDVPRTLYEEAVRRGLNVEELLITTLIKVLNLDPEVAVRARLELAVKYLNEGRDLIDKDPVQASEKLYKAAEEVVKALAMHYDLRDVLARVEGRGRWIVIDLARAVASIADRLGKWFEGAWDAANYLHVWGFHEAKLDSELVRRRLPDIKRMVQEAQKVVINEGRA</sequence>
<reference evidence="2" key="2">
    <citation type="journal article" date="2010" name="Stand. Genomic Sci.">
        <title>Complete genome sequence of Vulcanisaeta distributa type strain (IC-017T).</title>
        <authorList>
            <person name="Mavromatis K."/>
            <person name="Sikorski J."/>
            <person name="Pabst E."/>
            <person name="Teshima H."/>
            <person name="Lapidus A."/>
            <person name="Lucas S."/>
            <person name="Nolan M."/>
            <person name="Glavina Del Rio T."/>
            <person name="Cheng J."/>
            <person name="Bruce D."/>
            <person name="Goodwin L."/>
            <person name="Pitluck S."/>
            <person name="Liolios K."/>
            <person name="Ivanova N."/>
            <person name="Mikhailova N."/>
            <person name="Pati A."/>
            <person name="Chen A."/>
            <person name="Palaniappan K."/>
            <person name="Land M."/>
            <person name="Hauser L."/>
            <person name="Chang Y."/>
            <person name="Jeffries C."/>
            <person name="Rohde M."/>
            <person name="Spring S."/>
            <person name="Goker M."/>
            <person name="Wirth R."/>
            <person name="Woyke T."/>
            <person name="Bristow J."/>
            <person name="Eisen J."/>
            <person name="Markowitz V."/>
            <person name="Hugenholtz P."/>
            <person name="Klenk H."/>
            <person name="Kyrpides N."/>
        </authorList>
    </citation>
    <scope>NUCLEOTIDE SEQUENCE [LARGE SCALE GENOMIC DNA]</scope>
    <source>
        <strain evidence="2">DSM 14429 / JCM 11212 / NBRC 100878 / IC-017</strain>
    </source>
</reference>
<protein>
    <submittedName>
        <fullName evidence="1">PaREP1 family protein</fullName>
    </submittedName>
</protein>
<dbReference type="EMBL" id="CP002100">
    <property type="protein sequence ID" value="ADN50259.1"/>
    <property type="molecule type" value="Genomic_DNA"/>
</dbReference>
<dbReference type="HOGENOM" id="CLU_115256_0_0_2"/>
<evidence type="ECO:0000313" key="1">
    <source>
        <dbReference type="EMBL" id="ADN50259.1"/>
    </source>
</evidence>
<evidence type="ECO:0000313" key="2">
    <source>
        <dbReference type="Proteomes" id="UP000006681"/>
    </source>
</evidence>
<dbReference type="eggNOG" id="arCOG03721">
    <property type="taxonomic scope" value="Archaea"/>
</dbReference>
<dbReference type="STRING" id="572478.Vdis_0868"/>
<reference evidence="1 2" key="1">
    <citation type="journal article" date="2010" name="Stand. Genomic Sci.">
        <title>Complete genome sequence of Vulcanisaeta distributa type strain (IC-017).</title>
        <authorList>
            <person name="Mavromatis K."/>
            <person name="Sikorski J."/>
            <person name="Pabst E."/>
            <person name="Teshima H."/>
            <person name="Lapidus A."/>
            <person name="Lucas S."/>
            <person name="Nolan M."/>
            <person name="Glavina Del Rio T."/>
            <person name="Cheng J.F."/>
            <person name="Bruce D."/>
            <person name="Goodwin L."/>
            <person name="Pitluck S."/>
            <person name="Liolios K."/>
            <person name="Ivanova N."/>
            <person name="Mikhailova N."/>
            <person name="Pati A."/>
            <person name="Chen A."/>
            <person name="Palaniappan K."/>
            <person name="Land M."/>
            <person name="Hauser L."/>
            <person name="Chang Y.J."/>
            <person name="Jeffries C.D."/>
            <person name="Rohde M."/>
            <person name="Spring S."/>
            <person name="Goker M."/>
            <person name="Wirth R."/>
            <person name="Woyke T."/>
            <person name="Bristow J."/>
            <person name="Eisen J.A."/>
            <person name="Markowitz V."/>
            <person name="Hugenholtz P."/>
            <person name="Klenk H.P."/>
            <person name="Kyrpides N.C."/>
        </authorList>
    </citation>
    <scope>NUCLEOTIDE SEQUENCE [LARGE SCALE GENOMIC DNA]</scope>
    <source>
        <strain evidence="2">DSM 14429 / JCM 11212 / NBRC 100878 / IC-017</strain>
    </source>
</reference>
<organism evidence="1 2">
    <name type="scientific">Vulcanisaeta distributa (strain DSM 14429 / JCM 11212 / NBRC 100878 / IC-017)</name>
    <dbReference type="NCBI Taxonomy" id="572478"/>
    <lineage>
        <taxon>Archaea</taxon>
        <taxon>Thermoproteota</taxon>
        <taxon>Thermoprotei</taxon>
        <taxon>Thermoproteales</taxon>
        <taxon>Thermoproteaceae</taxon>
        <taxon>Vulcanisaeta</taxon>
    </lineage>
</organism>
<name>E1QP88_VULDI</name>
<dbReference type="InterPro" id="IPR010268">
    <property type="entry name" value="PaREP1"/>
</dbReference>
<dbReference type="PANTHER" id="PTHR34237:SF4">
    <property type="entry name" value="PAREP1 FAMILY PROTEIN"/>
    <property type="match status" value="1"/>
</dbReference>
<gene>
    <name evidence="1" type="ordered locus">Vdis_0868</name>
</gene>
<dbReference type="OrthoDB" id="42171at2157"/>
<dbReference type="KEGG" id="vdi:Vdis_0868"/>
<dbReference type="RefSeq" id="WP_013335984.1">
    <property type="nucleotide sequence ID" value="NC_014537.1"/>
</dbReference>
<dbReference type="Proteomes" id="UP000006681">
    <property type="component" value="Chromosome"/>
</dbReference>
<dbReference type="Gene3D" id="1.20.120.330">
    <property type="entry name" value="Nucleotidyltransferases domain 2"/>
    <property type="match status" value="1"/>
</dbReference>
<dbReference type="GeneID" id="9751797"/>
<dbReference type="PANTHER" id="PTHR34237">
    <property type="entry name" value="PAREP8-RELATED"/>
    <property type="match status" value="1"/>
</dbReference>
<proteinExistence type="predicted"/>